<evidence type="ECO:0000313" key="2">
    <source>
        <dbReference type="EMBL" id="ETO13044.1"/>
    </source>
</evidence>
<proteinExistence type="predicted"/>
<dbReference type="EMBL" id="ASPP01020870">
    <property type="protein sequence ID" value="ETO13044.1"/>
    <property type="molecule type" value="Genomic_DNA"/>
</dbReference>
<reference evidence="2 3" key="1">
    <citation type="journal article" date="2013" name="Curr. Biol.">
        <title>The Genome of the Foraminiferan Reticulomyxa filosa.</title>
        <authorList>
            <person name="Glockner G."/>
            <person name="Hulsmann N."/>
            <person name="Schleicher M."/>
            <person name="Noegel A.A."/>
            <person name="Eichinger L."/>
            <person name="Gallinger C."/>
            <person name="Pawlowski J."/>
            <person name="Sierra R."/>
            <person name="Euteneuer U."/>
            <person name="Pillet L."/>
            <person name="Moustafa A."/>
            <person name="Platzer M."/>
            <person name="Groth M."/>
            <person name="Szafranski K."/>
            <person name="Schliwa M."/>
        </authorList>
    </citation>
    <scope>NUCLEOTIDE SEQUENCE [LARGE SCALE GENOMIC DNA]</scope>
</reference>
<sequence length="233" mass="26852">MLSEYLYLMLHHYYDNNNSNNNSNSNSSSSGRVKRIPAIPSSFPFPQMRQLEITIEPPFRIESWQWLCQLLEEHPMLHRLNLTIGFAPSASSATSSFQNFSGSAQQSQQQSIQQGDDSKEATVFTSTMRKEEQDEMAMLSLSFLEQLFHHLTRNKSLKKFNFSIRPPSQQLRQPAKEHIAAAQKALIILIFKHRQLKSLTIDLSYQESFRATKMDEDLQVVSPRPQGYNNIDL</sequence>
<feature type="non-terminal residue" evidence="2">
    <location>
        <position position="233"/>
    </location>
</feature>
<evidence type="ECO:0000313" key="3">
    <source>
        <dbReference type="Proteomes" id="UP000023152"/>
    </source>
</evidence>
<evidence type="ECO:0000256" key="1">
    <source>
        <dbReference type="SAM" id="MobiDB-lite"/>
    </source>
</evidence>
<organism evidence="2 3">
    <name type="scientific">Reticulomyxa filosa</name>
    <dbReference type="NCBI Taxonomy" id="46433"/>
    <lineage>
        <taxon>Eukaryota</taxon>
        <taxon>Sar</taxon>
        <taxon>Rhizaria</taxon>
        <taxon>Retaria</taxon>
        <taxon>Foraminifera</taxon>
        <taxon>Monothalamids</taxon>
        <taxon>Reticulomyxidae</taxon>
        <taxon>Reticulomyxa</taxon>
    </lineage>
</organism>
<protein>
    <submittedName>
        <fullName evidence="2">Uncharacterized protein</fullName>
    </submittedName>
</protein>
<feature type="compositionally biased region" description="Low complexity" evidence="1">
    <location>
        <begin position="97"/>
        <end position="115"/>
    </location>
</feature>
<keyword evidence="3" id="KW-1185">Reference proteome</keyword>
<accession>X6MGN1</accession>
<dbReference type="AlphaFoldDB" id="X6MGN1"/>
<gene>
    <name evidence="2" type="ORF">RFI_24331</name>
</gene>
<feature type="region of interest" description="Disordered" evidence="1">
    <location>
        <begin position="97"/>
        <end position="120"/>
    </location>
</feature>
<comment type="caution">
    <text evidence="2">The sequence shown here is derived from an EMBL/GenBank/DDBJ whole genome shotgun (WGS) entry which is preliminary data.</text>
</comment>
<name>X6MGN1_RETFI</name>
<dbReference type="Proteomes" id="UP000023152">
    <property type="component" value="Unassembled WGS sequence"/>
</dbReference>